<dbReference type="EMBL" id="JBHRYJ010000002">
    <property type="protein sequence ID" value="MFC3675948.1"/>
    <property type="molecule type" value="Genomic_DNA"/>
</dbReference>
<evidence type="ECO:0000313" key="2">
    <source>
        <dbReference type="Proteomes" id="UP001595711"/>
    </source>
</evidence>
<accession>A0ABV7VEK2</accession>
<dbReference type="InterPro" id="IPR029052">
    <property type="entry name" value="Metallo-depent_PP-like"/>
</dbReference>
<organism evidence="1 2">
    <name type="scientific">Ferrovibrio xuzhouensis</name>
    <dbReference type="NCBI Taxonomy" id="1576914"/>
    <lineage>
        <taxon>Bacteria</taxon>
        <taxon>Pseudomonadati</taxon>
        <taxon>Pseudomonadota</taxon>
        <taxon>Alphaproteobacteria</taxon>
        <taxon>Rhodospirillales</taxon>
        <taxon>Rhodospirillaceae</taxon>
        <taxon>Ferrovibrio</taxon>
    </lineage>
</organism>
<proteinExistence type="predicted"/>
<comment type="caution">
    <text evidence="1">The sequence shown here is derived from an EMBL/GenBank/DDBJ whole genome shotgun (WGS) entry which is preliminary data.</text>
</comment>
<reference evidence="2" key="1">
    <citation type="journal article" date="2019" name="Int. J. Syst. Evol. Microbiol.">
        <title>The Global Catalogue of Microorganisms (GCM) 10K type strain sequencing project: providing services to taxonomists for standard genome sequencing and annotation.</title>
        <authorList>
            <consortium name="The Broad Institute Genomics Platform"/>
            <consortium name="The Broad Institute Genome Sequencing Center for Infectious Disease"/>
            <person name="Wu L."/>
            <person name="Ma J."/>
        </authorList>
    </citation>
    <scope>NUCLEOTIDE SEQUENCE [LARGE SCALE GENOMIC DNA]</scope>
    <source>
        <strain evidence="2">KCTC 42182</strain>
    </source>
</reference>
<evidence type="ECO:0008006" key="3">
    <source>
        <dbReference type="Google" id="ProtNLM"/>
    </source>
</evidence>
<name>A0ABV7VEK2_9PROT</name>
<dbReference type="RefSeq" id="WP_379725638.1">
    <property type="nucleotide sequence ID" value="NZ_JBHRYJ010000002.1"/>
</dbReference>
<gene>
    <name evidence="1" type="ORF">ACFOOQ_10370</name>
</gene>
<dbReference type="Proteomes" id="UP001595711">
    <property type="component" value="Unassembled WGS sequence"/>
</dbReference>
<sequence>MSDLSAPHVTTAAAPAAGQPASSEAFAVLRHARRIWAVAAIHAELGRLRDAHQELAARLLPGDRLIYLGNTVGHGADSIATFDELLAFRRDFLCLPGVEAEDIVYLRGAQEEMWRKLLQIQFAPGPGEVFDWMLRHGLEPTLRGYGVDPQQVRGILRDGALAVSRWTNTLRAAIRKHPGHDDLFGSFRRSAFTAGGELLFVHAGVDPHASLEAQADHLWWGSPSFRGMPQPYAGFRRVISGCNPRGEGAHLDAFTCCLDGGAGFGGPLNVACFGLDGAVVESFAI</sequence>
<protein>
    <recommendedName>
        <fullName evidence="3">Serine/threonine protein phosphatase 1</fullName>
    </recommendedName>
</protein>
<evidence type="ECO:0000313" key="1">
    <source>
        <dbReference type="EMBL" id="MFC3675948.1"/>
    </source>
</evidence>
<dbReference type="Gene3D" id="3.60.21.10">
    <property type="match status" value="1"/>
</dbReference>
<keyword evidence="2" id="KW-1185">Reference proteome</keyword>
<dbReference type="SUPFAM" id="SSF56300">
    <property type="entry name" value="Metallo-dependent phosphatases"/>
    <property type="match status" value="1"/>
</dbReference>